<accession>A0ABM7T2G0</accession>
<evidence type="ECO:0000313" key="2">
    <source>
        <dbReference type="Proteomes" id="UP000824633"/>
    </source>
</evidence>
<gene>
    <name evidence="1" type="ORF">psyc5s11_14050</name>
</gene>
<dbReference type="CDD" id="cd07812">
    <property type="entry name" value="SRPBCC"/>
    <property type="match status" value="1"/>
</dbReference>
<protein>
    <recommendedName>
        <fullName evidence="3">Polyketide cyclase</fullName>
    </recommendedName>
</protein>
<reference evidence="2" key="1">
    <citation type="submission" date="2021-07" db="EMBL/GenBank/DDBJ databases">
        <title>Complete genome sequencing of a Clostridium isolate.</title>
        <authorList>
            <person name="Ueki A."/>
            <person name="Tonouchi A."/>
        </authorList>
    </citation>
    <scope>NUCLEOTIDE SEQUENCE [LARGE SCALE GENOMIC DNA]</scope>
    <source>
        <strain evidence="2">C5S11</strain>
    </source>
</reference>
<name>A0ABM7T2G0_9CLOT</name>
<organism evidence="1 2">
    <name type="scientific">Clostridium gelidum</name>
    <dbReference type="NCBI Taxonomy" id="704125"/>
    <lineage>
        <taxon>Bacteria</taxon>
        <taxon>Bacillati</taxon>
        <taxon>Bacillota</taxon>
        <taxon>Clostridia</taxon>
        <taxon>Eubacteriales</taxon>
        <taxon>Clostridiaceae</taxon>
        <taxon>Clostridium</taxon>
    </lineage>
</organism>
<evidence type="ECO:0000313" key="1">
    <source>
        <dbReference type="EMBL" id="BCZ45338.1"/>
    </source>
</evidence>
<sequence length="139" mass="16407">MSKARKSEITATFKTDIKIVWDVVTNNNDYKWRSDIERIEIIDNGNTFIEYTPNGISTKFTITKKNLYNRYEFNLENKNFTGSWVGDFSEIEKGGTKIVFTENIFIKNPIIRVLSYLFMDLKKIQNNYILDLKRKLGEE</sequence>
<dbReference type="RefSeq" id="WP_224036943.1">
    <property type="nucleotide sequence ID" value="NZ_AP024849.1"/>
</dbReference>
<proteinExistence type="predicted"/>
<evidence type="ECO:0008006" key="3">
    <source>
        <dbReference type="Google" id="ProtNLM"/>
    </source>
</evidence>
<dbReference type="Proteomes" id="UP000824633">
    <property type="component" value="Chromosome"/>
</dbReference>
<dbReference type="EMBL" id="AP024849">
    <property type="protein sequence ID" value="BCZ45338.1"/>
    <property type="molecule type" value="Genomic_DNA"/>
</dbReference>
<keyword evidence="2" id="KW-1185">Reference proteome</keyword>
<dbReference type="SUPFAM" id="SSF55961">
    <property type="entry name" value="Bet v1-like"/>
    <property type="match status" value="1"/>
</dbReference>